<feature type="region of interest" description="Disordered" evidence="1">
    <location>
        <begin position="1"/>
        <end position="68"/>
    </location>
</feature>
<keyword evidence="2" id="KW-0472">Membrane</keyword>
<accession>A0A7S4T6A8</accession>
<protein>
    <submittedName>
        <fullName evidence="3">Uncharacterized protein</fullName>
    </submittedName>
</protein>
<feature type="compositionally biased region" description="Polar residues" evidence="1">
    <location>
        <begin position="56"/>
        <end position="65"/>
    </location>
</feature>
<evidence type="ECO:0000256" key="2">
    <source>
        <dbReference type="SAM" id="Phobius"/>
    </source>
</evidence>
<dbReference type="EMBL" id="HBNR01087962">
    <property type="protein sequence ID" value="CAE4666209.1"/>
    <property type="molecule type" value="Transcribed_RNA"/>
</dbReference>
<feature type="transmembrane region" description="Helical" evidence="2">
    <location>
        <begin position="71"/>
        <end position="90"/>
    </location>
</feature>
<organism evidence="3">
    <name type="scientific">Alexandrium monilatum</name>
    <dbReference type="NCBI Taxonomy" id="311494"/>
    <lineage>
        <taxon>Eukaryota</taxon>
        <taxon>Sar</taxon>
        <taxon>Alveolata</taxon>
        <taxon>Dinophyceae</taxon>
        <taxon>Gonyaulacales</taxon>
        <taxon>Pyrocystaceae</taxon>
        <taxon>Alexandrium</taxon>
    </lineage>
</organism>
<evidence type="ECO:0000313" key="3">
    <source>
        <dbReference type="EMBL" id="CAE4666209.1"/>
    </source>
</evidence>
<reference evidence="3" key="1">
    <citation type="submission" date="2021-01" db="EMBL/GenBank/DDBJ databases">
        <authorList>
            <person name="Corre E."/>
            <person name="Pelletier E."/>
            <person name="Niang G."/>
            <person name="Scheremetjew M."/>
            <person name="Finn R."/>
            <person name="Kale V."/>
            <person name="Holt S."/>
            <person name="Cochrane G."/>
            <person name="Meng A."/>
            <person name="Brown T."/>
            <person name="Cohen L."/>
        </authorList>
    </citation>
    <scope>NUCLEOTIDE SEQUENCE</scope>
    <source>
        <strain evidence="3">CCMP3105</strain>
    </source>
</reference>
<keyword evidence="2" id="KW-1133">Transmembrane helix</keyword>
<dbReference type="AlphaFoldDB" id="A0A7S4T6A8"/>
<proteinExistence type="predicted"/>
<evidence type="ECO:0000256" key="1">
    <source>
        <dbReference type="SAM" id="MobiDB-lite"/>
    </source>
</evidence>
<gene>
    <name evidence="3" type="ORF">AMON00008_LOCUS63049</name>
</gene>
<keyword evidence="2" id="KW-0812">Transmembrane</keyword>
<feature type="transmembrane region" description="Helical" evidence="2">
    <location>
        <begin position="96"/>
        <end position="114"/>
    </location>
</feature>
<sequence length="126" mass="12816">MAPVEGSTAAARQGRADSPPPRKPSGSEAEPKAQGAGSAKASEEPVAKPADGQKGGASTTQSPPQSGRLELVGTVVVELFMLLFVVAFAMYAPVEVHWKVIVAVLGLLGVAPIAGRKSTKVRGQAT</sequence>
<name>A0A7S4T6A8_9DINO</name>